<evidence type="ECO:0000256" key="1">
    <source>
        <dbReference type="ARBA" id="ARBA00004141"/>
    </source>
</evidence>
<comment type="catalytic activity">
    <reaction evidence="12">
        <text>K(+)(in) = K(+)(out)</text>
        <dbReference type="Rhea" id="RHEA:29463"/>
        <dbReference type="ChEBI" id="CHEBI:29103"/>
    </reaction>
</comment>
<protein>
    <submittedName>
        <fullName evidence="14">DUF1211 domain-containing protein</fullName>
    </submittedName>
</protein>
<dbReference type="RefSeq" id="WP_191165632.1">
    <property type="nucleotide sequence ID" value="NZ_JACWMX010000010.1"/>
</dbReference>
<evidence type="ECO:0000256" key="6">
    <source>
        <dbReference type="ARBA" id="ARBA00022826"/>
    </source>
</evidence>
<keyword evidence="15" id="KW-1185">Reference proteome</keyword>
<dbReference type="GO" id="GO:0005267">
    <property type="term" value="F:potassium channel activity"/>
    <property type="evidence" value="ECO:0007669"/>
    <property type="project" value="UniProtKB-KW"/>
</dbReference>
<proteinExistence type="inferred from homology"/>
<evidence type="ECO:0000256" key="11">
    <source>
        <dbReference type="ARBA" id="ARBA00023303"/>
    </source>
</evidence>
<evidence type="ECO:0000256" key="12">
    <source>
        <dbReference type="ARBA" id="ARBA00034430"/>
    </source>
</evidence>
<keyword evidence="8 13" id="KW-1133">Transmembrane helix</keyword>
<dbReference type="Pfam" id="PF06736">
    <property type="entry name" value="TMEM175"/>
    <property type="match status" value="1"/>
</dbReference>
<dbReference type="InterPro" id="IPR010617">
    <property type="entry name" value="TMEM175-like"/>
</dbReference>
<dbReference type="PANTHER" id="PTHR31462">
    <property type="entry name" value="ENDOSOMAL/LYSOSOMAL POTASSIUM CHANNEL TMEM175"/>
    <property type="match status" value="1"/>
</dbReference>
<comment type="similarity">
    <text evidence="2">Belongs to the TMEM175 family.</text>
</comment>
<evidence type="ECO:0000256" key="4">
    <source>
        <dbReference type="ARBA" id="ARBA00022538"/>
    </source>
</evidence>
<feature type="transmembrane region" description="Helical" evidence="13">
    <location>
        <begin position="124"/>
        <end position="142"/>
    </location>
</feature>
<feature type="transmembrane region" description="Helical" evidence="13">
    <location>
        <begin position="171"/>
        <end position="204"/>
    </location>
</feature>
<dbReference type="AlphaFoldDB" id="A0A926S7Z5"/>
<evidence type="ECO:0000256" key="5">
    <source>
        <dbReference type="ARBA" id="ARBA00022692"/>
    </source>
</evidence>
<dbReference type="Proteomes" id="UP000619078">
    <property type="component" value="Unassembled WGS sequence"/>
</dbReference>
<evidence type="ECO:0000313" key="14">
    <source>
        <dbReference type="EMBL" id="MBD1395216.1"/>
    </source>
</evidence>
<keyword evidence="10 13" id="KW-0472">Membrane</keyword>
<feature type="transmembrane region" description="Helical" evidence="13">
    <location>
        <begin position="96"/>
        <end position="117"/>
    </location>
</feature>
<dbReference type="GO" id="GO:0015252">
    <property type="term" value="F:proton channel activity"/>
    <property type="evidence" value="ECO:0007669"/>
    <property type="project" value="InterPro"/>
</dbReference>
<organism evidence="14 15">
    <name type="scientific">Mucilaginibacter glaciei</name>
    <dbReference type="NCBI Taxonomy" id="2772109"/>
    <lineage>
        <taxon>Bacteria</taxon>
        <taxon>Pseudomonadati</taxon>
        <taxon>Bacteroidota</taxon>
        <taxon>Sphingobacteriia</taxon>
        <taxon>Sphingobacteriales</taxon>
        <taxon>Sphingobacteriaceae</taxon>
        <taxon>Mucilaginibacter</taxon>
    </lineage>
</organism>
<evidence type="ECO:0000256" key="9">
    <source>
        <dbReference type="ARBA" id="ARBA00023065"/>
    </source>
</evidence>
<reference evidence="14" key="1">
    <citation type="submission" date="2020-09" db="EMBL/GenBank/DDBJ databases">
        <title>Novel species of Mucilaginibacter isolated from a glacier on the Tibetan Plateau.</title>
        <authorList>
            <person name="Liu Q."/>
            <person name="Xin Y.-H."/>
        </authorList>
    </citation>
    <scope>NUCLEOTIDE SEQUENCE</scope>
    <source>
        <strain evidence="14">ZB1P21</strain>
    </source>
</reference>
<keyword evidence="4" id="KW-0633">Potassium transport</keyword>
<sequence>MIKTDTHHQRFQLDRIALFSDAVFAIAITLLIIEIKIPDIHPPFSDAKMLDALGMLIGKFIGLIVSFFVIGRYWIFHHRLFGYLTNYNGKLLWVNLWFLLSIVLMPFSSAFFSEYYIAGLRIPLIFYVLNICFTGFMNFRLLKVVSNPKYNLSTGLTDRTKVRFYQQRSMIAPLVFMFAALVSFINLYLAYAAFLLIPFFSIWINRHYRKKHPTFFN</sequence>
<feature type="transmembrane region" description="Helical" evidence="13">
    <location>
        <begin position="56"/>
        <end position="76"/>
    </location>
</feature>
<keyword evidence="3" id="KW-0813">Transport</keyword>
<keyword evidence="5 13" id="KW-0812">Transmembrane</keyword>
<evidence type="ECO:0000313" key="15">
    <source>
        <dbReference type="Proteomes" id="UP000619078"/>
    </source>
</evidence>
<dbReference type="EMBL" id="JACWMX010000010">
    <property type="protein sequence ID" value="MBD1395216.1"/>
    <property type="molecule type" value="Genomic_DNA"/>
</dbReference>
<evidence type="ECO:0000256" key="13">
    <source>
        <dbReference type="SAM" id="Phobius"/>
    </source>
</evidence>
<evidence type="ECO:0000256" key="2">
    <source>
        <dbReference type="ARBA" id="ARBA00006920"/>
    </source>
</evidence>
<evidence type="ECO:0000256" key="7">
    <source>
        <dbReference type="ARBA" id="ARBA00022958"/>
    </source>
</evidence>
<evidence type="ECO:0000256" key="3">
    <source>
        <dbReference type="ARBA" id="ARBA00022448"/>
    </source>
</evidence>
<gene>
    <name evidence="14" type="ORF">IDJ76_19080</name>
</gene>
<comment type="subcellular location">
    <subcellularLocation>
        <location evidence="1">Membrane</location>
        <topology evidence="1">Multi-pass membrane protein</topology>
    </subcellularLocation>
</comment>
<keyword evidence="9" id="KW-0406">Ion transport</keyword>
<dbReference type="GO" id="GO:0016020">
    <property type="term" value="C:membrane"/>
    <property type="evidence" value="ECO:0007669"/>
    <property type="project" value="UniProtKB-SubCell"/>
</dbReference>
<keyword evidence="7" id="KW-0630">Potassium</keyword>
<keyword evidence="6" id="KW-0631">Potassium channel</keyword>
<name>A0A926S7Z5_9SPHI</name>
<comment type="caution">
    <text evidence="14">The sequence shown here is derived from an EMBL/GenBank/DDBJ whole genome shotgun (WGS) entry which is preliminary data.</text>
</comment>
<accession>A0A926S7Z5</accession>
<dbReference type="PANTHER" id="PTHR31462:SF5">
    <property type="entry name" value="ENDOSOMAL_LYSOSOMAL PROTON CHANNEL TMEM175"/>
    <property type="match status" value="1"/>
</dbReference>
<feature type="transmembrane region" description="Helical" evidence="13">
    <location>
        <begin position="16"/>
        <end position="35"/>
    </location>
</feature>
<evidence type="ECO:0000256" key="10">
    <source>
        <dbReference type="ARBA" id="ARBA00023136"/>
    </source>
</evidence>
<evidence type="ECO:0000256" key="8">
    <source>
        <dbReference type="ARBA" id="ARBA00022989"/>
    </source>
</evidence>
<keyword evidence="11" id="KW-0407">Ion channel</keyword>